<feature type="transmembrane region" description="Helical" evidence="6">
    <location>
        <begin position="265"/>
        <end position="281"/>
    </location>
</feature>
<feature type="transmembrane region" description="Helical" evidence="6">
    <location>
        <begin position="243"/>
        <end position="259"/>
    </location>
</feature>
<evidence type="ECO:0000313" key="8">
    <source>
        <dbReference type="EMBL" id="TNL96626.1"/>
    </source>
</evidence>
<accession>A0A5C4U2L0</accession>
<dbReference type="GO" id="GO:0005886">
    <property type="term" value="C:plasma membrane"/>
    <property type="evidence" value="ECO:0007669"/>
    <property type="project" value="UniProtKB-SubCell"/>
</dbReference>
<feature type="transmembrane region" description="Helical" evidence="6">
    <location>
        <begin position="429"/>
        <end position="447"/>
    </location>
</feature>
<dbReference type="RefSeq" id="WP_139465980.1">
    <property type="nucleotide sequence ID" value="NZ_VDHJ01000010.1"/>
</dbReference>
<comment type="subcellular location">
    <subcellularLocation>
        <location evidence="1">Cell membrane</location>
        <topology evidence="1">Multi-pass membrane protein</topology>
    </subcellularLocation>
</comment>
<dbReference type="NCBIfam" id="TIGR00360">
    <property type="entry name" value="ComEC_N-term"/>
    <property type="match status" value="1"/>
</dbReference>
<evidence type="ECO:0000256" key="4">
    <source>
        <dbReference type="ARBA" id="ARBA00022989"/>
    </source>
</evidence>
<dbReference type="InterPro" id="IPR004477">
    <property type="entry name" value="ComEC_N"/>
</dbReference>
<dbReference type="AlphaFoldDB" id="A0A5C4U2L0"/>
<feature type="transmembrane region" description="Helical" evidence="6">
    <location>
        <begin position="288"/>
        <end position="305"/>
    </location>
</feature>
<dbReference type="PANTHER" id="PTHR30619:SF7">
    <property type="entry name" value="BETA-LACTAMASE DOMAIN PROTEIN"/>
    <property type="match status" value="1"/>
</dbReference>
<dbReference type="PANTHER" id="PTHR30619">
    <property type="entry name" value="DNA INTERNALIZATION/COMPETENCE PROTEIN COMEC/REC2"/>
    <property type="match status" value="1"/>
</dbReference>
<feature type="transmembrane region" description="Helical" evidence="6">
    <location>
        <begin position="12"/>
        <end position="39"/>
    </location>
</feature>
<gene>
    <name evidence="8" type="ORF">FHE74_07980</name>
</gene>
<keyword evidence="2" id="KW-1003">Cell membrane</keyword>
<reference evidence="8 9" key="1">
    <citation type="submission" date="2019-06" db="EMBL/GenBank/DDBJ databases">
        <authorList>
            <person name="Li J."/>
        </authorList>
    </citation>
    <scope>NUCLEOTIDE SEQUENCE [LARGE SCALE GENOMIC DNA]</scope>
    <source>
        <strain evidence="8 9">LMG 28165</strain>
    </source>
</reference>
<feature type="domain" description="ComEC/Rec2-related protein" evidence="7">
    <location>
        <begin position="191"/>
        <end position="453"/>
    </location>
</feature>
<keyword evidence="5 6" id="KW-0472">Membrane</keyword>
<dbReference type="EMBL" id="VDHJ01000010">
    <property type="protein sequence ID" value="TNL96626.1"/>
    <property type="molecule type" value="Genomic_DNA"/>
</dbReference>
<keyword evidence="4 6" id="KW-1133">Transmembrane helix</keyword>
<evidence type="ECO:0000313" key="9">
    <source>
        <dbReference type="Proteomes" id="UP000312032"/>
    </source>
</evidence>
<evidence type="ECO:0000256" key="5">
    <source>
        <dbReference type="ARBA" id="ARBA00023136"/>
    </source>
</evidence>
<evidence type="ECO:0000259" key="7">
    <source>
        <dbReference type="Pfam" id="PF03772"/>
    </source>
</evidence>
<dbReference type="InterPro" id="IPR052159">
    <property type="entry name" value="Competence_DNA_uptake"/>
</dbReference>
<feature type="transmembrane region" description="Helical" evidence="6">
    <location>
        <begin position="404"/>
        <end position="423"/>
    </location>
</feature>
<feature type="transmembrane region" description="Helical" evidence="6">
    <location>
        <begin position="45"/>
        <end position="65"/>
    </location>
</feature>
<comment type="caution">
    <text evidence="8">The sequence shown here is derived from an EMBL/GenBank/DDBJ whole genome shotgun (WGS) entry which is preliminary data.</text>
</comment>
<keyword evidence="3 6" id="KW-0812">Transmembrane</keyword>
<dbReference type="Proteomes" id="UP000312032">
    <property type="component" value="Unassembled WGS sequence"/>
</dbReference>
<evidence type="ECO:0000256" key="6">
    <source>
        <dbReference type="SAM" id="Phobius"/>
    </source>
</evidence>
<evidence type="ECO:0000256" key="2">
    <source>
        <dbReference type="ARBA" id="ARBA00022475"/>
    </source>
</evidence>
<evidence type="ECO:0000256" key="3">
    <source>
        <dbReference type="ARBA" id="ARBA00022692"/>
    </source>
</evidence>
<proteinExistence type="predicted"/>
<evidence type="ECO:0000256" key="1">
    <source>
        <dbReference type="ARBA" id="ARBA00004651"/>
    </source>
</evidence>
<keyword evidence="9" id="KW-1185">Reference proteome</keyword>
<dbReference type="OrthoDB" id="7177610at2"/>
<feature type="transmembrane region" description="Helical" evidence="6">
    <location>
        <begin position="375"/>
        <end position="397"/>
    </location>
</feature>
<feature type="transmembrane region" description="Helical" evidence="6">
    <location>
        <begin position="341"/>
        <end position="363"/>
    </location>
</feature>
<sequence>MAELRLIPAAVVTWGGLVVLILAGSVWWAAGFIAMSAAIIALKAWWGQCVLVAGIASTTLITSSVRMSLAHRAAERLNAARAWTGRIAALPRPTNTGNTLVTMHVRGYPEPLAVFAQGEPAGWAPGALVAVEGKLVESDRPSLGGHIARGDLAVIRPPQGTAAWSEHLRNNLHLAVDQAIAGEHKGLIPGMVLGDTSLQTQQAQELYRLTGLAHLSAVSGANVAVLTTCAVLICRALGLGPRIQTASCLSVLVGFVVIVGPEPSVIRAGITGVVGLIAVVASSRMQPLHALGLAVISVMAIYPSMAVDLGFLLSVVATVGIVAVSPVLARPLIKRGMPDVVARAIAVALAADAATLPVVAAMSGQASLVSAFANLLVAPAAGPITVVGVVATLVAAVHPLLAQPAVLVINPLAWWIHSVAFWAGQRSLVTIMAPAHHVALIYGWIFAGLMRWPRATGVVVIVGWCLVVRPWA</sequence>
<feature type="transmembrane region" description="Helical" evidence="6">
    <location>
        <begin position="311"/>
        <end position="329"/>
    </location>
</feature>
<name>A0A5C4U2L0_9CORY</name>
<dbReference type="Pfam" id="PF03772">
    <property type="entry name" value="Competence"/>
    <property type="match status" value="1"/>
</dbReference>
<organism evidence="8 9">
    <name type="scientific">Corynebacterium tapiri</name>
    <dbReference type="NCBI Taxonomy" id="1448266"/>
    <lineage>
        <taxon>Bacteria</taxon>
        <taxon>Bacillati</taxon>
        <taxon>Actinomycetota</taxon>
        <taxon>Actinomycetes</taxon>
        <taxon>Mycobacteriales</taxon>
        <taxon>Corynebacteriaceae</taxon>
        <taxon>Corynebacterium</taxon>
    </lineage>
</organism>
<protein>
    <submittedName>
        <fullName evidence="8">ComEC/Rec2 family competence protein</fullName>
    </submittedName>
</protein>